<sequence>MAQNGIAPHEAFELHEILTFKNTCLTKSVTMSPLVSDQKLKTLMQQDITTTEGHIKQLKGLMEQSIMTGSRM</sequence>
<dbReference type="Gene3D" id="1.20.1260.10">
    <property type="match status" value="1"/>
</dbReference>
<reference evidence="1 2" key="1">
    <citation type="submission" date="2017-03" db="EMBL/GenBank/DDBJ databases">
        <title>Genome sequence of Clostridium oryzae DSM 28571.</title>
        <authorList>
            <person name="Poehlein A."/>
            <person name="Daniel R."/>
        </authorList>
    </citation>
    <scope>NUCLEOTIDE SEQUENCE [LARGE SCALE GENOMIC DNA]</scope>
    <source>
        <strain evidence="1 2">DSM 28571</strain>
    </source>
</reference>
<organism evidence="1 2">
    <name type="scientific">Clostridium oryzae</name>
    <dbReference type="NCBI Taxonomy" id="1450648"/>
    <lineage>
        <taxon>Bacteria</taxon>
        <taxon>Bacillati</taxon>
        <taxon>Bacillota</taxon>
        <taxon>Clostridia</taxon>
        <taxon>Eubacteriales</taxon>
        <taxon>Clostridiaceae</taxon>
        <taxon>Clostridium</taxon>
    </lineage>
</organism>
<proteinExistence type="predicted"/>
<protein>
    <recommendedName>
        <fullName evidence="3">Spore coat protein F</fullName>
    </recommendedName>
</protein>
<dbReference type="EMBL" id="MZGV01000032">
    <property type="protein sequence ID" value="OPJ60389.1"/>
    <property type="molecule type" value="Genomic_DNA"/>
</dbReference>
<comment type="caution">
    <text evidence="1">The sequence shown here is derived from an EMBL/GenBank/DDBJ whole genome shotgun (WGS) entry which is preliminary data.</text>
</comment>
<dbReference type="AlphaFoldDB" id="A0A1V4IKJ9"/>
<dbReference type="Proteomes" id="UP000190080">
    <property type="component" value="Unassembled WGS sequence"/>
</dbReference>
<dbReference type="RefSeq" id="WP_079425592.1">
    <property type="nucleotide sequence ID" value="NZ_MZGV01000032.1"/>
</dbReference>
<accession>A0A1V4IKJ9</accession>
<dbReference type="OrthoDB" id="1913674at2"/>
<evidence type="ECO:0008006" key="3">
    <source>
        <dbReference type="Google" id="ProtNLM"/>
    </source>
</evidence>
<keyword evidence="2" id="KW-1185">Reference proteome</keyword>
<evidence type="ECO:0000313" key="1">
    <source>
        <dbReference type="EMBL" id="OPJ60389.1"/>
    </source>
</evidence>
<gene>
    <name evidence="1" type="ORF">CLORY_28410</name>
</gene>
<dbReference type="STRING" id="1450648.CLORY_28410"/>
<dbReference type="InterPro" id="IPR012347">
    <property type="entry name" value="Ferritin-like"/>
</dbReference>
<name>A0A1V4IKJ9_9CLOT</name>
<evidence type="ECO:0000313" key="2">
    <source>
        <dbReference type="Proteomes" id="UP000190080"/>
    </source>
</evidence>